<evidence type="ECO:0000256" key="5">
    <source>
        <dbReference type="ARBA" id="ARBA00023004"/>
    </source>
</evidence>
<dbReference type="PANTHER" id="PTHR48084">
    <property type="entry name" value="2-OXOGLUTARATE OXIDOREDUCTASE SUBUNIT KORB-RELATED"/>
    <property type="match status" value="1"/>
</dbReference>
<reference evidence="10" key="2">
    <citation type="journal article" date="2023" name="Syst. Appl. Microbiol.">
        <title>Govania unica gen. nov., sp. nov., a rare biosphere bacterium that represents a novel family in the class Alphaproteobacteria.</title>
        <authorList>
            <person name="Vandamme P."/>
            <person name="Peeters C."/>
            <person name="Hettiarachchi A."/>
            <person name="Cnockaert M."/>
            <person name="Carlier A."/>
        </authorList>
    </citation>
    <scope>NUCLEOTIDE SEQUENCE</scope>
    <source>
        <strain evidence="10">LMG 31809</strain>
    </source>
</reference>
<dbReference type="InterPro" id="IPR019752">
    <property type="entry name" value="Pyrv/ketoisovalerate_OxRed_cat"/>
</dbReference>
<dbReference type="AlphaFoldDB" id="A0A9X3Z5U3"/>
<evidence type="ECO:0000259" key="9">
    <source>
        <dbReference type="Pfam" id="PF20169"/>
    </source>
</evidence>
<evidence type="ECO:0000313" key="10">
    <source>
        <dbReference type="EMBL" id="MDA5192466.1"/>
    </source>
</evidence>
<dbReference type="GO" id="GO:0016625">
    <property type="term" value="F:oxidoreductase activity, acting on the aldehyde or oxo group of donors, iron-sulfur protein as acceptor"/>
    <property type="evidence" value="ECO:0007669"/>
    <property type="project" value="UniProtKB-ARBA"/>
</dbReference>
<dbReference type="Pfam" id="PF20169">
    <property type="entry name" value="DUF6537"/>
    <property type="match status" value="1"/>
</dbReference>
<dbReference type="CDD" id="cd07034">
    <property type="entry name" value="TPP_PYR_PFOR_IOR-alpha_like"/>
    <property type="match status" value="1"/>
</dbReference>
<dbReference type="InterPro" id="IPR029061">
    <property type="entry name" value="THDP-binding"/>
</dbReference>
<dbReference type="GO" id="GO:0030976">
    <property type="term" value="F:thiamine pyrophosphate binding"/>
    <property type="evidence" value="ECO:0007669"/>
    <property type="project" value="InterPro"/>
</dbReference>
<feature type="domain" description="DUF6537" evidence="9">
    <location>
        <begin position="942"/>
        <end position="1142"/>
    </location>
</feature>
<keyword evidence="11" id="KW-1185">Reference proteome</keyword>
<feature type="domain" description="Pyruvate/ketoisovalerate oxidoreductase catalytic" evidence="7">
    <location>
        <begin position="726"/>
        <end position="913"/>
    </location>
</feature>
<dbReference type="InterPro" id="IPR002869">
    <property type="entry name" value="Pyrv_flavodox_OxRed_cen"/>
</dbReference>
<keyword evidence="6" id="KW-0411">Iron-sulfur</keyword>
<dbReference type="Pfam" id="PF02775">
    <property type="entry name" value="TPP_enzyme_C"/>
    <property type="match status" value="1"/>
</dbReference>
<keyword evidence="2" id="KW-0479">Metal-binding</keyword>
<keyword evidence="4" id="KW-0560">Oxidoreductase</keyword>
<dbReference type="InterPro" id="IPR046667">
    <property type="entry name" value="DUF6537"/>
</dbReference>
<sequence length="1159" mass="126911">MKFDKVTLDDKYTQSDGSVFMSGTQALVRLPIIQQRRDAAAGLNTAGFISGYRGSPLGGYDQALVKAKKILQEHHIEFQPGVNEDLAATAVWGSQQVNLFPGARYDGVFGLWYGKGPGVDRSGDVFRHANAAGTAPLGGVLAIAGDDHGCKSSTLPHQTDHTFYGIMMPILYPSSVQEFVEYGLLGIAMSRYSGCWVAFKTLAETVEVSASVSLAGEKRQILLPGDDEFEMPPGGVNIRIEENWKNYDYLLQRYKLFAAIAFAKKNNINRTIWDSPRPRFGIITSGKSYEDVREALTELGITEAIAAEIGLRLYKVGMPWPLEPDGVRHFSEGLEEVLVVEEKRELIENQIKQQLFNWRADVRPLVVGKVDERGDWLLHPENDLSVGEIAHVIASRLSRFYDSERMRERLAYYTVRETEQAAYQPDITRKAYFCSGCPHNTSTRVPDGSRAMAGIGCHIMATWMDRSTATYTHMGGEGVPWVGSAPFTDEKHIFANLGDGTYYHSGSLAIRQSVAAGINITYKILFNDAVAMTGGQPFDGPLSVPMIANQVLSEGAKKVVIVTDEPDKYPADAGFPEGITIRHRDELDNVQKQMREETGTTVIIYDQTCAAEKRRRRKRGTFPDPQKRVIINDLVCEGCGDCSVQSNCVSVEPLETEFGRKRQINQSTCNKDFSCVKGFCPSFVTVYGGKLRKTKAGGFDDLLKNLPDPVLPEVTSSYDILVTGIGGTGVVTIGALLGMAAHLEHKPVTVLDMAGLAQKGGAVYSHVRVGPAGSVLYTPKIITGGADLLLACDAVVAAAPAGVELLRKEQTAAVINSHRTPVAGFVLDKNIDFKDAAVREALRKRTRPEATHFVNATETATALMGDSIATNLFMLGYAYQKGLIPLSADAIEEAIALNGTAVDSSLKTFRSGRLAAHDESAVATILKPLFEATAPAPLSQSLEEMIERRVSFLTAYQNAAYGTRYRDLVAGVRARETMVAPGQTTLTEAVARYAFKLMAYKDEYEVARLYTEGTFEKHLKAQFEGDYKIEFNLAPPLLSKTDAKTGRPGKMTFGPWMLKAFRLLASLKGLRGTAFDIFGYSHDRRVERQLITAYEAAVQVLTDGLSAANHGLAVEIARLPEDIRGYGPVKDASLKTVQGKWDSLMARFRNPSEKARSAA</sequence>
<gene>
    <name evidence="10" type="ORF">NYP16_00645</name>
</gene>
<organism evidence="10 11">
    <name type="scientific">Govanella unica</name>
    <dbReference type="NCBI Taxonomy" id="2975056"/>
    <lineage>
        <taxon>Bacteria</taxon>
        <taxon>Pseudomonadati</taxon>
        <taxon>Pseudomonadota</taxon>
        <taxon>Alphaproteobacteria</taxon>
        <taxon>Emcibacterales</taxon>
        <taxon>Govanellaceae</taxon>
        <taxon>Govanella</taxon>
    </lineage>
</organism>
<keyword evidence="1" id="KW-0813">Transport</keyword>
<dbReference type="GO" id="GO:0045333">
    <property type="term" value="P:cellular respiration"/>
    <property type="evidence" value="ECO:0007669"/>
    <property type="project" value="UniProtKB-ARBA"/>
</dbReference>
<dbReference type="SUPFAM" id="SSF52518">
    <property type="entry name" value="Thiamin diphosphate-binding fold (THDP-binding)"/>
    <property type="match status" value="2"/>
</dbReference>
<protein>
    <submittedName>
        <fullName evidence="10">Indolepyruvate ferredoxin oxidoreductase family protein</fullName>
    </submittedName>
</protein>
<keyword evidence="2" id="KW-0004">4Fe-4S</keyword>
<evidence type="ECO:0000313" key="11">
    <source>
        <dbReference type="Proteomes" id="UP001141619"/>
    </source>
</evidence>
<name>A0A9X3Z5U3_9PROT</name>
<dbReference type="NCBIfam" id="NF009589">
    <property type="entry name" value="PRK13030.1"/>
    <property type="match status" value="1"/>
</dbReference>
<evidence type="ECO:0000256" key="4">
    <source>
        <dbReference type="ARBA" id="ARBA00023002"/>
    </source>
</evidence>
<evidence type="ECO:0000256" key="1">
    <source>
        <dbReference type="ARBA" id="ARBA00022448"/>
    </source>
</evidence>
<evidence type="ECO:0000256" key="2">
    <source>
        <dbReference type="ARBA" id="ARBA00022485"/>
    </source>
</evidence>
<dbReference type="GO" id="GO:0051539">
    <property type="term" value="F:4 iron, 4 sulfur cluster binding"/>
    <property type="evidence" value="ECO:0007669"/>
    <property type="project" value="UniProtKB-KW"/>
</dbReference>
<dbReference type="InterPro" id="IPR002880">
    <property type="entry name" value="Pyrv_Fd/Flavodoxin_OxRdtase_N"/>
</dbReference>
<evidence type="ECO:0000259" key="7">
    <source>
        <dbReference type="Pfam" id="PF01558"/>
    </source>
</evidence>
<evidence type="ECO:0000256" key="3">
    <source>
        <dbReference type="ARBA" id="ARBA00022982"/>
    </source>
</evidence>
<dbReference type="EMBL" id="JANWOI010000001">
    <property type="protein sequence ID" value="MDA5192466.1"/>
    <property type="molecule type" value="Genomic_DNA"/>
</dbReference>
<evidence type="ECO:0000259" key="8">
    <source>
        <dbReference type="Pfam" id="PF02775"/>
    </source>
</evidence>
<proteinExistence type="predicted"/>
<dbReference type="Gene3D" id="3.40.50.970">
    <property type="match status" value="1"/>
</dbReference>
<dbReference type="PANTHER" id="PTHR48084:SF3">
    <property type="entry name" value="SUBUNIT OF PYRUVATE:FLAVODOXIN OXIDOREDUCTASE"/>
    <property type="match status" value="1"/>
</dbReference>
<dbReference type="SUPFAM" id="SSF53323">
    <property type="entry name" value="Pyruvate-ferredoxin oxidoreductase, PFOR, domain III"/>
    <property type="match status" value="1"/>
</dbReference>
<reference evidence="10" key="1">
    <citation type="submission" date="2022-08" db="EMBL/GenBank/DDBJ databases">
        <authorList>
            <person name="Vandamme P."/>
            <person name="Hettiarachchi A."/>
            <person name="Peeters C."/>
            <person name="Cnockaert M."/>
            <person name="Carlier A."/>
        </authorList>
    </citation>
    <scope>NUCLEOTIDE SEQUENCE</scope>
    <source>
        <strain evidence="10">LMG 31809</strain>
    </source>
</reference>
<dbReference type="InterPro" id="IPR051457">
    <property type="entry name" value="2-oxoacid:Fd_oxidoreductase"/>
</dbReference>
<comment type="caution">
    <text evidence="10">The sequence shown here is derived from an EMBL/GenBank/DDBJ whole genome shotgun (WGS) entry which is preliminary data.</text>
</comment>
<feature type="domain" description="Thiamine pyrophosphate enzyme TPP-binding" evidence="8">
    <location>
        <begin position="455"/>
        <end position="603"/>
    </location>
</feature>
<dbReference type="SUPFAM" id="SSF52922">
    <property type="entry name" value="TK C-terminal domain-like"/>
    <property type="match status" value="1"/>
</dbReference>
<dbReference type="Proteomes" id="UP001141619">
    <property type="component" value="Unassembled WGS sequence"/>
</dbReference>
<dbReference type="Gene3D" id="3.40.920.10">
    <property type="entry name" value="Pyruvate-ferredoxin oxidoreductase, PFOR, domain III"/>
    <property type="match status" value="1"/>
</dbReference>
<dbReference type="Pfam" id="PF01558">
    <property type="entry name" value="POR"/>
    <property type="match status" value="1"/>
</dbReference>
<dbReference type="GO" id="GO:0044281">
    <property type="term" value="P:small molecule metabolic process"/>
    <property type="evidence" value="ECO:0007669"/>
    <property type="project" value="UniProtKB-ARBA"/>
</dbReference>
<dbReference type="InterPro" id="IPR009014">
    <property type="entry name" value="Transketo_C/PFOR_II"/>
</dbReference>
<dbReference type="NCBIfam" id="NF009588">
    <property type="entry name" value="PRK13029.1"/>
    <property type="match status" value="1"/>
</dbReference>
<keyword evidence="3" id="KW-0249">Electron transport</keyword>
<accession>A0A9X3Z5U3</accession>
<evidence type="ECO:0000256" key="6">
    <source>
        <dbReference type="ARBA" id="ARBA00023014"/>
    </source>
</evidence>
<dbReference type="InterPro" id="IPR011766">
    <property type="entry name" value="TPP_enzyme_TPP-bd"/>
</dbReference>
<keyword evidence="5" id="KW-0408">Iron</keyword>